<dbReference type="EMBL" id="JADEXQ010000016">
    <property type="protein sequence ID" value="MBE9029450.1"/>
    <property type="molecule type" value="Genomic_DNA"/>
</dbReference>
<proteinExistence type="predicted"/>
<protein>
    <submittedName>
        <fullName evidence="1">Uncharacterized protein</fullName>
    </submittedName>
</protein>
<dbReference type="Pfam" id="PF24276">
    <property type="entry name" value="DUF7469"/>
    <property type="match status" value="1"/>
</dbReference>
<dbReference type="AlphaFoldDB" id="A0A928Z3M4"/>
<dbReference type="InterPro" id="IPR055892">
    <property type="entry name" value="DUF7469"/>
</dbReference>
<accession>A0A928Z3M4</accession>
<dbReference type="RefSeq" id="WP_264324268.1">
    <property type="nucleotide sequence ID" value="NZ_JADEXQ010000016.1"/>
</dbReference>
<dbReference type="InterPro" id="IPR054638">
    <property type="entry name" value="Npun_F0813-like"/>
</dbReference>
<organism evidence="1 2">
    <name type="scientific">Romeriopsis navalis LEGE 11480</name>
    <dbReference type="NCBI Taxonomy" id="2777977"/>
    <lineage>
        <taxon>Bacteria</taxon>
        <taxon>Bacillati</taxon>
        <taxon>Cyanobacteriota</taxon>
        <taxon>Cyanophyceae</taxon>
        <taxon>Leptolyngbyales</taxon>
        <taxon>Leptolyngbyaceae</taxon>
        <taxon>Romeriopsis</taxon>
        <taxon>Romeriopsis navalis</taxon>
    </lineage>
</organism>
<evidence type="ECO:0000313" key="1">
    <source>
        <dbReference type="EMBL" id="MBE9029450.1"/>
    </source>
</evidence>
<keyword evidence="2" id="KW-1185">Reference proteome</keyword>
<evidence type="ECO:0000313" key="2">
    <source>
        <dbReference type="Proteomes" id="UP000625316"/>
    </source>
</evidence>
<sequence length="228" mass="25979">MFILKRQDVDITSVQHPTKDQKIPILNYQGMTFRLLNIFPANQQDEARALWRELTDNQGKACVLLEETERYSIWGKVRLEQLVGELSVPKPSKATSGGVVSPVFTQACLLMLQAIYIDVEDLLGAKQSEAFQRDLMQLFKQGQFANTATPDAVIQLLTFDPLNSLQPPPWQEPQLVKLLQDMHHLGKSYFGGNSFNKRVLEALDDLSSYDRTRFLEWLKQSPAATVWL</sequence>
<reference evidence="1" key="1">
    <citation type="submission" date="2020-10" db="EMBL/GenBank/DDBJ databases">
        <authorList>
            <person name="Castelo-Branco R."/>
            <person name="Eusebio N."/>
            <person name="Adriana R."/>
            <person name="Vieira A."/>
            <person name="Brugerolle De Fraissinette N."/>
            <person name="Rezende De Castro R."/>
            <person name="Schneider M.P."/>
            <person name="Vasconcelos V."/>
            <person name="Leao P.N."/>
        </authorList>
    </citation>
    <scope>NUCLEOTIDE SEQUENCE</scope>
    <source>
        <strain evidence="1">LEGE 11480</strain>
    </source>
</reference>
<gene>
    <name evidence="1" type="ORF">IQ266_06695</name>
</gene>
<dbReference type="Proteomes" id="UP000625316">
    <property type="component" value="Unassembled WGS sequence"/>
</dbReference>
<name>A0A928Z3M4_9CYAN</name>
<comment type="caution">
    <text evidence="1">The sequence shown here is derived from an EMBL/GenBank/DDBJ whole genome shotgun (WGS) entry which is preliminary data.</text>
</comment>
<dbReference type="NCBIfam" id="NF045621">
    <property type="entry name" value="Npun_F0813_fam"/>
    <property type="match status" value="1"/>
</dbReference>